<dbReference type="Proteomes" id="UP001244341">
    <property type="component" value="Chromosome 9b"/>
</dbReference>
<gene>
    <name evidence="2" type="ORF">OEZ85_009896</name>
</gene>
<feature type="coiled-coil region" evidence="1">
    <location>
        <begin position="8"/>
        <end position="105"/>
    </location>
</feature>
<evidence type="ECO:0000313" key="2">
    <source>
        <dbReference type="EMBL" id="WIA18436.1"/>
    </source>
</evidence>
<evidence type="ECO:0000313" key="3">
    <source>
        <dbReference type="Proteomes" id="UP001244341"/>
    </source>
</evidence>
<organism evidence="2 3">
    <name type="scientific">Tetradesmus obliquus</name>
    <name type="common">Green alga</name>
    <name type="synonym">Acutodesmus obliquus</name>
    <dbReference type="NCBI Taxonomy" id="3088"/>
    <lineage>
        <taxon>Eukaryota</taxon>
        <taxon>Viridiplantae</taxon>
        <taxon>Chlorophyta</taxon>
        <taxon>core chlorophytes</taxon>
        <taxon>Chlorophyceae</taxon>
        <taxon>CS clade</taxon>
        <taxon>Sphaeropleales</taxon>
        <taxon>Scenedesmaceae</taxon>
        <taxon>Tetradesmus</taxon>
    </lineage>
</organism>
<protein>
    <submittedName>
        <fullName evidence="2">Uncharacterized protein</fullName>
    </submittedName>
</protein>
<keyword evidence="1" id="KW-0175">Coiled coil</keyword>
<dbReference type="EMBL" id="CP126216">
    <property type="protein sequence ID" value="WIA18436.1"/>
    <property type="molecule type" value="Genomic_DNA"/>
</dbReference>
<name>A0ABY8UEA1_TETOB</name>
<accession>A0ABY8UEA1</accession>
<keyword evidence="3" id="KW-1185">Reference proteome</keyword>
<sequence length="217" mass="22945">MADLMRLMESHSRSIKQNEDKISAVKQQEEILSKELEDARAVNAQHRQALAEAQAKHGELTAELQQKEASMATCQTCNASAKQTIASTQQQRQALRQALQEMQQAFIADCVALHSHAAVLLGELRCRNLAGFEGALPEEFGLADASGDAAAYVTAAAGGKAGAGAASALAGKQQQLMFEPRQAEEEWCGMGGAAALLYSGGLLQCGGGAAEHQLQHD</sequence>
<proteinExistence type="predicted"/>
<reference evidence="2 3" key="1">
    <citation type="submission" date="2023-05" db="EMBL/GenBank/DDBJ databases">
        <title>A 100% complete, gapless, phased diploid assembly of the Scenedesmus obliquus UTEX 3031 genome.</title>
        <authorList>
            <person name="Biondi T.C."/>
            <person name="Hanschen E.R."/>
            <person name="Kwon T."/>
            <person name="Eng W."/>
            <person name="Kruse C.P.S."/>
            <person name="Koehler S.I."/>
            <person name="Kunde Y."/>
            <person name="Gleasner C.D."/>
            <person name="You Mak K.T."/>
            <person name="Polle J."/>
            <person name="Hovde B.T."/>
            <person name="Starkenburg S.R."/>
        </authorList>
    </citation>
    <scope>NUCLEOTIDE SEQUENCE [LARGE SCALE GENOMIC DNA]</scope>
    <source>
        <strain evidence="2 3">DOE0152z</strain>
    </source>
</reference>
<evidence type="ECO:0000256" key="1">
    <source>
        <dbReference type="SAM" id="Coils"/>
    </source>
</evidence>